<dbReference type="Proteomes" id="UP000788262">
    <property type="component" value="Unassembled WGS sequence"/>
</dbReference>
<keyword evidence="3" id="KW-1185">Reference proteome</keyword>
<dbReference type="Gene3D" id="3.30.70.100">
    <property type="match status" value="1"/>
</dbReference>
<dbReference type="PROSITE" id="PS51725">
    <property type="entry name" value="ABM"/>
    <property type="match status" value="1"/>
</dbReference>
<comment type="caution">
    <text evidence="2">The sequence shown here is derived from an EMBL/GenBank/DDBJ whole genome shotgun (WGS) entry which is preliminary data.</text>
</comment>
<gene>
    <name evidence="2" type="ORF">JS756_02735</name>
</gene>
<dbReference type="InterPro" id="IPR007138">
    <property type="entry name" value="ABM_dom"/>
</dbReference>
<evidence type="ECO:0000313" key="2">
    <source>
        <dbReference type="EMBL" id="MBN0043046.1"/>
    </source>
</evidence>
<sequence>MTGSESSVHIVIMRLRPGTSREGFLDATRRMADWLQSQPGFLGYELYEAEDHWADRLEWASTTHAEKGRQAFLTTEIYTELIRYVADDHQGLIGRRVQW</sequence>
<dbReference type="InterPro" id="IPR011008">
    <property type="entry name" value="Dimeric_a/b-barrel"/>
</dbReference>
<protein>
    <recommendedName>
        <fullName evidence="1">ABM domain-containing protein</fullName>
    </recommendedName>
</protein>
<name>A0ABS2VIY5_STRAS</name>
<dbReference type="RefSeq" id="WP_205381244.1">
    <property type="nucleotide sequence ID" value="NZ_JAFFZS010000001.1"/>
</dbReference>
<reference evidence="2 3" key="1">
    <citation type="submission" date="2021-02" db="EMBL/GenBank/DDBJ databases">
        <title>Whole genome sequencing of Streptomyces actuosus VRA1.</title>
        <authorList>
            <person name="Sen G."/>
            <person name="Sen A."/>
        </authorList>
    </citation>
    <scope>NUCLEOTIDE SEQUENCE [LARGE SCALE GENOMIC DNA]</scope>
    <source>
        <strain evidence="2 3">VRA1</strain>
    </source>
</reference>
<organism evidence="2 3">
    <name type="scientific">Streptomyces actuosus</name>
    <dbReference type="NCBI Taxonomy" id="1885"/>
    <lineage>
        <taxon>Bacteria</taxon>
        <taxon>Bacillati</taxon>
        <taxon>Actinomycetota</taxon>
        <taxon>Actinomycetes</taxon>
        <taxon>Kitasatosporales</taxon>
        <taxon>Streptomycetaceae</taxon>
        <taxon>Streptomyces</taxon>
    </lineage>
</organism>
<feature type="domain" description="ABM" evidence="1">
    <location>
        <begin position="7"/>
        <end position="98"/>
    </location>
</feature>
<accession>A0ABS2VIY5</accession>
<dbReference type="SUPFAM" id="SSF54909">
    <property type="entry name" value="Dimeric alpha+beta barrel"/>
    <property type="match status" value="1"/>
</dbReference>
<proteinExistence type="predicted"/>
<evidence type="ECO:0000259" key="1">
    <source>
        <dbReference type="PROSITE" id="PS51725"/>
    </source>
</evidence>
<evidence type="ECO:0000313" key="3">
    <source>
        <dbReference type="Proteomes" id="UP000788262"/>
    </source>
</evidence>
<dbReference type="EMBL" id="JAFFZS010000001">
    <property type="protein sequence ID" value="MBN0043046.1"/>
    <property type="molecule type" value="Genomic_DNA"/>
</dbReference>